<dbReference type="EMBL" id="MZNU01000116">
    <property type="protein sequence ID" value="OWP04235.1"/>
    <property type="molecule type" value="Genomic_DNA"/>
</dbReference>
<evidence type="ECO:0000313" key="4">
    <source>
        <dbReference type="Proteomes" id="UP000242519"/>
    </source>
</evidence>
<dbReference type="Proteomes" id="UP000242519">
    <property type="component" value="Unassembled WGS sequence"/>
</dbReference>
<dbReference type="FunFam" id="3.40.720.10:FF:000064">
    <property type="entry name" value="Probable acid phosphatase Pho610"/>
    <property type="match status" value="1"/>
</dbReference>
<dbReference type="Pfam" id="PF04185">
    <property type="entry name" value="Phosphoesterase"/>
    <property type="match status" value="1"/>
</dbReference>
<evidence type="ECO:0000256" key="2">
    <source>
        <dbReference type="SAM" id="SignalP"/>
    </source>
</evidence>
<feature type="signal peptide" evidence="2">
    <location>
        <begin position="1"/>
        <end position="16"/>
    </location>
</feature>
<feature type="chain" id="PRO_5012013303" description="Acid phosphatase" evidence="2">
    <location>
        <begin position="17"/>
        <end position="422"/>
    </location>
</feature>
<dbReference type="InterPro" id="IPR007312">
    <property type="entry name" value="Phosphoesterase"/>
</dbReference>
<dbReference type="STRING" id="503106.A0A218ZAB9"/>
<organism evidence="3 4">
    <name type="scientific">Diplocarpon coronariae</name>
    <dbReference type="NCBI Taxonomy" id="2795749"/>
    <lineage>
        <taxon>Eukaryota</taxon>
        <taxon>Fungi</taxon>
        <taxon>Dikarya</taxon>
        <taxon>Ascomycota</taxon>
        <taxon>Pezizomycotina</taxon>
        <taxon>Leotiomycetes</taxon>
        <taxon>Helotiales</taxon>
        <taxon>Drepanopezizaceae</taxon>
        <taxon>Diplocarpon</taxon>
    </lineage>
</organism>
<dbReference type="PANTHER" id="PTHR31956:SF15">
    <property type="entry name" value="ACID PHOSPHATASE PHOA"/>
    <property type="match status" value="1"/>
</dbReference>
<dbReference type="InterPro" id="IPR017850">
    <property type="entry name" value="Alkaline_phosphatase_core_sf"/>
</dbReference>
<keyword evidence="2" id="KW-0732">Signal</keyword>
<dbReference type="PANTHER" id="PTHR31956">
    <property type="entry name" value="NON-SPECIFIC PHOSPHOLIPASE C4-RELATED"/>
    <property type="match status" value="1"/>
</dbReference>
<dbReference type="GO" id="GO:0016788">
    <property type="term" value="F:hydrolase activity, acting on ester bonds"/>
    <property type="evidence" value="ECO:0007669"/>
    <property type="project" value="InterPro"/>
</dbReference>
<proteinExistence type="predicted"/>
<sequence>MRFWFFLLTAAATASTYVPGKVFDRFLTIWLGNQDFTNASHDSSMLELTREGILLTSYYSLTHSSQPNYIASIGGDYFGLDHDGFVRIPQNVSNLVDLLEGKEIAWKGYFEGVPGPGYVGEGSTAVNGGWDYVRKHNPFISFDNISNNGTRLAQLQSFTDFASDVEANAIPQYAHLSPDMLNGGHNTSLEFATAWVRSFLAPLLANEQFMEKTLILLTYDESETYELPNRIVSLLLGGAVSKELKGTKDDTVYSHYSILSTLQNNWDLPNLGRYDVGANVFSLIASHTGYINHAPANLATINNSLSYAGFLNSDPKLYKPIPPPNLKLVGAGGLGPDRMVDLQWVQQGGELTPYDGSGILYDGGNGTVAINEPVYRSQGPASNYTKPAMASNQKISGARRLDRSCISGSIGLGVLVAFSALL</sequence>
<dbReference type="InParanoid" id="A0A218ZAB9"/>
<comment type="caution">
    <text evidence="3">The sequence shown here is derived from an EMBL/GenBank/DDBJ whole genome shotgun (WGS) entry which is preliminary data.</text>
</comment>
<name>A0A218ZAB9_9HELO</name>
<keyword evidence="4" id="KW-1185">Reference proteome</keyword>
<accession>A0A218ZAB9</accession>
<evidence type="ECO:0000313" key="3">
    <source>
        <dbReference type="EMBL" id="OWP04235.1"/>
    </source>
</evidence>
<evidence type="ECO:0000256" key="1">
    <source>
        <dbReference type="ARBA" id="ARBA00022801"/>
    </source>
</evidence>
<reference evidence="3 4" key="1">
    <citation type="submission" date="2017-04" db="EMBL/GenBank/DDBJ databases">
        <title>Draft genome sequence of Marssonina coronaria NL1: causal agent of apple blotch.</title>
        <authorList>
            <person name="Cheng Q."/>
        </authorList>
    </citation>
    <scope>NUCLEOTIDE SEQUENCE [LARGE SCALE GENOMIC DNA]</scope>
    <source>
        <strain evidence="3 4">NL1</strain>
    </source>
</reference>
<evidence type="ECO:0008006" key="5">
    <source>
        <dbReference type="Google" id="ProtNLM"/>
    </source>
</evidence>
<gene>
    <name evidence="3" type="ORF">B2J93_9303</name>
</gene>
<dbReference type="Gene3D" id="3.40.720.10">
    <property type="entry name" value="Alkaline Phosphatase, subunit A"/>
    <property type="match status" value="1"/>
</dbReference>
<dbReference type="AlphaFoldDB" id="A0A218ZAB9"/>
<dbReference type="GO" id="GO:0009395">
    <property type="term" value="P:phospholipid catabolic process"/>
    <property type="evidence" value="ECO:0007669"/>
    <property type="project" value="TreeGrafter"/>
</dbReference>
<keyword evidence="1" id="KW-0378">Hydrolase</keyword>
<protein>
    <recommendedName>
        <fullName evidence="5">Acid phosphatase</fullName>
    </recommendedName>
</protein>
<dbReference type="OrthoDB" id="5135119at2759"/>